<evidence type="ECO:0000256" key="1">
    <source>
        <dbReference type="SAM" id="MobiDB-lite"/>
    </source>
</evidence>
<feature type="region of interest" description="Disordered" evidence="1">
    <location>
        <begin position="215"/>
        <end position="255"/>
    </location>
</feature>
<evidence type="ECO:0000259" key="2">
    <source>
        <dbReference type="PROSITE" id="PS50010"/>
    </source>
</evidence>
<keyword evidence="4" id="KW-1185">Reference proteome</keyword>
<accession>A0A9N7URX1</accession>
<protein>
    <recommendedName>
        <fullName evidence="2">DH domain-containing protein</fullName>
    </recommendedName>
</protein>
<feature type="region of interest" description="Disordered" evidence="1">
    <location>
        <begin position="123"/>
        <end position="149"/>
    </location>
</feature>
<dbReference type="InterPro" id="IPR000219">
    <property type="entry name" value="DH_dom"/>
</dbReference>
<dbReference type="InterPro" id="IPR035899">
    <property type="entry name" value="DBL_dom_sf"/>
</dbReference>
<gene>
    <name evidence="3" type="ORF">PLEPLA_LOCUS23736</name>
</gene>
<proteinExistence type="predicted"/>
<sequence length="255" mass="28472">MAFLHRIRQTADDQQCLSPEHVKILFSNIEDILELHKEVLSAVEASLKPEPQPQHSLGYVFLQFRQSFLVYGERTAGNHEKAYELPHGAEQDPQHHDLLLCFSTAAPYFDTQTMAPDNDLRMATGPERDLNNESSADPGPAQLWTSTHRQRIGERARRSGRAQGHPFISFSAECWTAHMTGREMSSKSPSTQHTEPSCFQSLWVQKINALEAKHSSGERHKCNGLRSLGQSRSNGHGCASSHHELAGPGRSMIAL</sequence>
<dbReference type="Gene3D" id="1.20.900.10">
    <property type="entry name" value="Dbl homology (DH) domain"/>
    <property type="match status" value="1"/>
</dbReference>
<dbReference type="EMBL" id="CADEAL010001795">
    <property type="protein sequence ID" value="CAB1435681.1"/>
    <property type="molecule type" value="Genomic_DNA"/>
</dbReference>
<feature type="domain" description="DH" evidence="2">
    <location>
        <begin position="1"/>
        <end position="71"/>
    </location>
</feature>
<evidence type="ECO:0000313" key="4">
    <source>
        <dbReference type="Proteomes" id="UP001153269"/>
    </source>
</evidence>
<comment type="caution">
    <text evidence="3">The sequence shown here is derived from an EMBL/GenBank/DDBJ whole genome shotgun (WGS) entry which is preliminary data.</text>
</comment>
<dbReference type="PROSITE" id="PS50010">
    <property type="entry name" value="DH_2"/>
    <property type="match status" value="1"/>
</dbReference>
<dbReference type="Proteomes" id="UP001153269">
    <property type="component" value="Unassembled WGS sequence"/>
</dbReference>
<name>A0A9N7URX1_PLEPL</name>
<reference evidence="3" key="1">
    <citation type="submission" date="2020-03" db="EMBL/GenBank/DDBJ databases">
        <authorList>
            <person name="Weist P."/>
        </authorList>
    </citation>
    <scope>NUCLEOTIDE SEQUENCE</scope>
</reference>
<organism evidence="3 4">
    <name type="scientific">Pleuronectes platessa</name>
    <name type="common">European plaice</name>
    <dbReference type="NCBI Taxonomy" id="8262"/>
    <lineage>
        <taxon>Eukaryota</taxon>
        <taxon>Metazoa</taxon>
        <taxon>Chordata</taxon>
        <taxon>Craniata</taxon>
        <taxon>Vertebrata</taxon>
        <taxon>Euteleostomi</taxon>
        <taxon>Actinopterygii</taxon>
        <taxon>Neopterygii</taxon>
        <taxon>Teleostei</taxon>
        <taxon>Neoteleostei</taxon>
        <taxon>Acanthomorphata</taxon>
        <taxon>Carangaria</taxon>
        <taxon>Pleuronectiformes</taxon>
        <taxon>Pleuronectoidei</taxon>
        <taxon>Pleuronectidae</taxon>
        <taxon>Pleuronectes</taxon>
    </lineage>
</organism>
<dbReference type="GO" id="GO:0005085">
    <property type="term" value="F:guanyl-nucleotide exchange factor activity"/>
    <property type="evidence" value="ECO:0007669"/>
    <property type="project" value="InterPro"/>
</dbReference>
<dbReference type="Pfam" id="PF00621">
    <property type="entry name" value="RhoGEF"/>
    <property type="match status" value="1"/>
</dbReference>
<dbReference type="SUPFAM" id="SSF48065">
    <property type="entry name" value="DBL homology domain (DH-domain)"/>
    <property type="match status" value="1"/>
</dbReference>
<evidence type="ECO:0000313" key="3">
    <source>
        <dbReference type="EMBL" id="CAB1435681.1"/>
    </source>
</evidence>
<dbReference type="AlphaFoldDB" id="A0A9N7URX1"/>